<evidence type="ECO:0000313" key="2">
    <source>
        <dbReference type="Proteomes" id="UP001054252"/>
    </source>
</evidence>
<keyword evidence="2" id="KW-1185">Reference proteome</keyword>
<organism evidence="1 2">
    <name type="scientific">Rubroshorea leprosula</name>
    <dbReference type="NCBI Taxonomy" id="152421"/>
    <lineage>
        <taxon>Eukaryota</taxon>
        <taxon>Viridiplantae</taxon>
        <taxon>Streptophyta</taxon>
        <taxon>Embryophyta</taxon>
        <taxon>Tracheophyta</taxon>
        <taxon>Spermatophyta</taxon>
        <taxon>Magnoliopsida</taxon>
        <taxon>eudicotyledons</taxon>
        <taxon>Gunneridae</taxon>
        <taxon>Pentapetalae</taxon>
        <taxon>rosids</taxon>
        <taxon>malvids</taxon>
        <taxon>Malvales</taxon>
        <taxon>Dipterocarpaceae</taxon>
        <taxon>Rubroshorea</taxon>
    </lineage>
</organism>
<sequence length="44" mass="5175">MCNLWYNGNLLKEIPLRSILMQQYKRERHSQVLELSLGSVTAKL</sequence>
<proteinExistence type="predicted"/>
<accession>A0AAV5M827</accession>
<name>A0AAV5M827_9ROSI</name>
<protein>
    <submittedName>
        <fullName evidence="1">Uncharacterized protein</fullName>
    </submittedName>
</protein>
<evidence type="ECO:0000313" key="1">
    <source>
        <dbReference type="EMBL" id="GKV44767.1"/>
    </source>
</evidence>
<dbReference type="EMBL" id="BPVZ01000185">
    <property type="protein sequence ID" value="GKV44767.1"/>
    <property type="molecule type" value="Genomic_DNA"/>
</dbReference>
<dbReference type="AlphaFoldDB" id="A0AAV5M827"/>
<gene>
    <name evidence="1" type="ORF">SLEP1_g51923</name>
</gene>
<reference evidence="1 2" key="1">
    <citation type="journal article" date="2021" name="Commun. Biol.">
        <title>The genome of Shorea leprosula (Dipterocarpaceae) highlights the ecological relevance of drought in aseasonal tropical rainforests.</title>
        <authorList>
            <person name="Ng K.K.S."/>
            <person name="Kobayashi M.J."/>
            <person name="Fawcett J.A."/>
            <person name="Hatakeyama M."/>
            <person name="Paape T."/>
            <person name="Ng C.H."/>
            <person name="Ang C.C."/>
            <person name="Tnah L.H."/>
            <person name="Lee C.T."/>
            <person name="Nishiyama T."/>
            <person name="Sese J."/>
            <person name="O'Brien M.J."/>
            <person name="Copetti D."/>
            <person name="Mohd Noor M.I."/>
            <person name="Ong R.C."/>
            <person name="Putra M."/>
            <person name="Sireger I.Z."/>
            <person name="Indrioko S."/>
            <person name="Kosugi Y."/>
            <person name="Izuno A."/>
            <person name="Isagi Y."/>
            <person name="Lee S.L."/>
            <person name="Shimizu K.K."/>
        </authorList>
    </citation>
    <scope>NUCLEOTIDE SEQUENCE [LARGE SCALE GENOMIC DNA]</scope>
    <source>
        <strain evidence="1">214</strain>
    </source>
</reference>
<dbReference type="Proteomes" id="UP001054252">
    <property type="component" value="Unassembled WGS sequence"/>
</dbReference>
<comment type="caution">
    <text evidence="1">The sequence shown here is derived from an EMBL/GenBank/DDBJ whole genome shotgun (WGS) entry which is preliminary data.</text>
</comment>